<comment type="catalytic activity">
    <reaction evidence="9">
        <text>L-alanine + 2-oxoglutarate = pyruvate + L-glutamate</text>
        <dbReference type="Rhea" id="RHEA:19453"/>
        <dbReference type="ChEBI" id="CHEBI:15361"/>
        <dbReference type="ChEBI" id="CHEBI:16810"/>
        <dbReference type="ChEBI" id="CHEBI:29985"/>
        <dbReference type="ChEBI" id="CHEBI:57972"/>
        <dbReference type="EC" id="2.6.1.2"/>
    </reaction>
</comment>
<dbReference type="InterPro" id="IPR045088">
    <property type="entry name" value="ALAT1/2-like"/>
</dbReference>
<dbReference type="Proteomes" id="UP001335648">
    <property type="component" value="Unassembled WGS sequence"/>
</dbReference>
<dbReference type="SUPFAM" id="SSF53383">
    <property type="entry name" value="PLP-dependent transferases"/>
    <property type="match status" value="1"/>
</dbReference>
<evidence type="ECO:0000259" key="10">
    <source>
        <dbReference type="Pfam" id="PF00155"/>
    </source>
</evidence>
<dbReference type="GO" id="GO:0004021">
    <property type="term" value="F:L-alanine:2-oxoglutarate aminotransferase activity"/>
    <property type="evidence" value="ECO:0007669"/>
    <property type="project" value="UniProtKB-EC"/>
</dbReference>
<comment type="subunit">
    <text evidence="2">Homodimer.</text>
</comment>
<dbReference type="PANTHER" id="PTHR11751">
    <property type="entry name" value="ALANINE AMINOTRANSFERASE"/>
    <property type="match status" value="1"/>
</dbReference>
<dbReference type="InterPro" id="IPR015421">
    <property type="entry name" value="PyrdxlP-dep_Trfase_major"/>
</dbReference>
<evidence type="ECO:0000256" key="7">
    <source>
        <dbReference type="ARBA" id="ARBA00025785"/>
    </source>
</evidence>
<evidence type="ECO:0000256" key="3">
    <source>
        <dbReference type="ARBA" id="ARBA00022576"/>
    </source>
</evidence>
<comment type="caution">
    <text evidence="11">The sequence shown here is derived from an EMBL/GenBank/DDBJ whole genome shotgun (WGS) entry which is preliminary data.</text>
</comment>
<dbReference type="EMBL" id="JAULUE010002049">
    <property type="protein sequence ID" value="KAK5906810.1"/>
    <property type="molecule type" value="Genomic_DNA"/>
</dbReference>
<proteinExistence type="inferred from homology"/>
<keyword evidence="12" id="KW-1185">Reference proteome</keyword>
<dbReference type="EC" id="2.6.1.2" evidence="8"/>
<evidence type="ECO:0000256" key="5">
    <source>
        <dbReference type="ARBA" id="ARBA00022898"/>
    </source>
</evidence>
<dbReference type="Gene3D" id="3.40.640.10">
    <property type="entry name" value="Type I PLP-dependent aspartate aminotransferase-like (Major domain)"/>
    <property type="match status" value="1"/>
</dbReference>
<comment type="pathway">
    <text evidence="6">Amino-acid degradation; L-alanine degradation via transaminase pathway; pyruvate from L-alanine: step 1/1.</text>
</comment>
<reference evidence="11 12" key="1">
    <citation type="journal article" date="2023" name="Mol. Biol. Evol.">
        <title>Genomics of Secondarily Temperate Adaptation in the Only Non-Antarctic Icefish.</title>
        <authorList>
            <person name="Rivera-Colon A.G."/>
            <person name="Rayamajhi N."/>
            <person name="Minhas B.F."/>
            <person name="Madrigal G."/>
            <person name="Bilyk K.T."/>
            <person name="Yoon V."/>
            <person name="Hune M."/>
            <person name="Gregory S."/>
            <person name="Cheng C.H.C."/>
            <person name="Catchen J.M."/>
        </authorList>
    </citation>
    <scope>NUCLEOTIDE SEQUENCE [LARGE SCALE GENOMIC DNA]</scope>
    <source>
        <strain evidence="11">JC2023a</strain>
    </source>
</reference>
<dbReference type="Gene3D" id="1.10.287.1970">
    <property type="match status" value="1"/>
</dbReference>
<feature type="domain" description="Aminotransferase class I/classII large" evidence="10">
    <location>
        <begin position="39"/>
        <end position="222"/>
    </location>
</feature>
<keyword evidence="3" id="KW-0032">Aminotransferase</keyword>
<evidence type="ECO:0000313" key="11">
    <source>
        <dbReference type="EMBL" id="KAK5906810.1"/>
    </source>
</evidence>
<keyword evidence="5" id="KW-0663">Pyridoxal phosphate</keyword>
<sequence length="228" mass="25020">MSSRPMAFDLKLSYSLAGLNSRRVLAVCLHPELLGNTTLPLDVRLRAQRLLEVCNGGSVGSYTDSSGIPHVSQSIAEFIMRRDVGVHPHAKDVFISSDSERGLMVILKLLASGEEDTQTGVLTPRPCPHTLPTLLDDAGVALVPYQLMEDRGWAVDLSELHRALKCDRGGCNPRAIYISNPGTPTGNVQDWKSIEEVIRFAAAERLLLLVDEVYQDSVYGQGKEFISF</sequence>
<dbReference type="PANTHER" id="PTHR11751:SF469">
    <property type="entry name" value="ALANINE TRANSAMINASE"/>
    <property type="match status" value="1"/>
</dbReference>
<dbReference type="InterPro" id="IPR004839">
    <property type="entry name" value="Aminotransferase_I/II_large"/>
</dbReference>
<name>A0AAN8CQL8_9TELE</name>
<evidence type="ECO:0000256" key="8">
    <source>
        <dbReference type="ARBA" id="ARBA00026106"/>
    </source>
</evidence>
<dbReference type="AlphaFoldDB" id="A0AAN8CQL8"/>
<protein>
    <recommendedName>
        <fullName evidence="8">alanine transaminase</fullName>
        <ecNumber evidence="8">2.6.1.2</ecNumber>
    </recommendedName>
</protein>
<keyword evidence="4" id="KW-0808">Transferase</keyword>
<evidence type="ECO:0000256" key="2">
    <source>
        <dbReference type="ARBA" id="ARBA00011738"/>
    </source>
</evidence>
<comment type="similarity">
    <text evidence="7">Belongs to the class-I pyridoxal-phosphate-dependent aminotransferase family. Alanine aminotransferase subfamily.</text>
</comment>
<dbReference type="InterPro" id="IPR015424">
    <property type="entry name" value="PyrdxlP-dep_Trfase"/>
</dbReference>
<accession>A0AAN8CQL8</accession>
<evidence type="ECO:0000256" key="1">
    <source>
        <dbReference type="ARBA" id="ARBA00001933"/>
    </source>
</evidence>
<dbReference type="GO" id="GO:0030170">
    <property type="term" value="F:pyridoxal phosphate binding"/>
    <property type="evidence" value="ECO:0007669"/>
    <property type="project" value="InterPro"/>
</dbReference>
<evidence type="ECO:0000313" key="12">
    <source>
        <dbReference type="Proteomes" id="UP001335648"/>
    </source>
</evidence>
<dbReference type="Pfam" id="PF00155">
    <property type="entry name" value="Aminotran_1_2"/>
    <property type="match status" value="1"/>
</dbReference>
<evidence type="ECO:0000256" key="6">
    <source>
        <dbReference type="ARBA" id="ARBA00025708"/>
    </source>
</evidence>
<evidence type="ECO:0000256" key="9">
    <source>
        <dbReference type="ARBA" id="ARBA00047412"/>
    </source>
</evidence>
<gene>
    <name evidence="11" type="ORF">CesoFtcFv8_004721</name>
</gene>
<comment type="cofactor">
    <cofactor evidence="1">
        <name>pyridoxal 5'-phosphate</name>
        <dbReference type="ChEBI" id="CHEBI:597326"/>
    </cofactor>
</comment>
<organism evidence="11 12">
    <name type="scientific">Champsocephalus esox</name>
    <name type="common">pike icefish</name>
    <dbReference type="NCBI Taxonomy" id="159716"/>
    <lineage>
        <taxon>Eukaryota</taxon>
        <taxon>Metazoa</taxon>
        <taxon>Chordata</taxon>
        <taxon>Craniata</taxon>
        <taxon>Vertebrata</taxon>
        <taxon>Euteleostomi</taxon>
        <taxon>Actinopterygii</taxon>
        <taxon>Neopterygii</taxon>
        <taxon>Teleostei</taxon>
        <taxon>Neoteleostei</taxon>
        <taxon>Acanthomorphata</taxon>
        <taxon>Eupercaria</taxon>
        <taxon>Perciformes</taxon>
        <taxon>Notothenioidei</taxon>
        <taxon>Channichthyidae</taxon>
        <taxon>Champsocephalus</taxon>
    </lineage>
</organism>
<evidence type="ECO:0000256" key="4">
    <source>
        <dbReference type="ARBA" id="ARBA00022679"/>
    </source>
</evidence>